<keyword evidence="4" id="KW-1185">Reference proteome</keyword>
<evidence type="ECO:0000313" key="4">
    <source>
        <dbReference type="Proteomes" id="UP000000991"/>
    </source>
</evidence>
<evidence type="ECO:0000313" key="2">
    <source>
        <dbReference type="EMBL" id="AAX44391.1"/>
    </source>
</evidence>
<dbReference type="OrthoDB" id="19525at10239"/>
<reference evidence="3 5" key="2">
    <citation type="submission" date="2009-10" db="EMBL/GenBank/DDBJ databases">
        <title>The Genome Sequence of Prochlorococcus phage P-SSM2.</title>
        <authorList>
            <consortium name="The Broad Institute Genome Sequencing Platform"/>
            <person name="Henn M.R."/>
            <person name="Sullivan M.S."/>
            <person name="Osburne M.S."/>
            <person name="Levin J."/>
            <person name="Malboeuf C."/>
            <person name="Casali M."/>
            <person name="Russ C."/>
            <person name="Lennon N."/>
            <person name="Chapman S.B."/>
            <person name="Erlich R."/>
            <person name="Young S.K."/>
            <person name="Koehrsen M."/>
            <person name="Yandava C."/>
            <person name="Zeng Q."/>
            <person name="Alvarado L."/>
            <person name="Anderson S."/>
            <person name="Berlin A."/>
            <person name="Borenstein D."/>
            <person name="Chen Z."/>
            <person name="Engels R."/>
            <person name="Freedman E."/>
            <person name="Gellesch M."/>
            <person name="Goldberg J."/>
            <person name="Green L."/>
            <person name="Griggs A."/>
            <person name="Gujja S."/>
            <person name="Heilman E.R."/>
            <person name="Heiman D."/>
            <person name="Hepburn T."/>
            <person name="Howarth C."/>
            <person name="Jen D."/>
            <person name="Larson L."/>
            <person name="Lewis B."/>
            <person name="Mehta T."/>
            <person name="Park D."/>
            <person name="Pearson M."/>
            <person name="Richards J."/>
            <person name="Rizzolo K."/>
            <person name="Roberts A."/>
            <person name="Ryan E."/>
            <person name="Saif S."/>
            <person name="Shea T."/>
            <person name="Shenoy N."/>
            <person name="Sisk P."/>
            <person name="Stolte C."/>
            <person name="Sykes S."/>
            <person name="Walk T."/>
            <person name="White J."/>
            <person name="Yu Q."/>
            <person name="Coleman M.L."/>
            <person name="Huang K.H."/>
            <person name="Weigele P.R."/>
            <person name="DeFrancesco A.S."/>
            <person name="Kern S.E."/>
            <person name="Thompson L.R."/>
            <person name="Fu R."/>
            <person name="Hombeck B."/>
            <person name="Chisholm S.W."/>
            <person name="Haas B."/>
            <person name="Nusbaum C."/>
            <person name="Birren B."/>
        </authorList>
    </citation>
    <scope>NUCLEOTIDE SEQUENCE [LARGE SCALE GENOMIC DNA]</scope>
    <source>
        <strain evidence="3">P-SSM2</strain>
    </source>
</reference>
<accession>Q58MZ1</accession>
<dbReference type="InterPro" id="IPR057120">
    <property type="entry name" value="Phage_TTP_2"/>
</dbReference>
<feature type="compositionally biased region" description="Basic and acidic residues" evidence="1">
    <location>
        <begin position="206"/>
        <end position="219"/>
    </location>
</feature>
<dbReference type="Proteomes" id="UP000000991">
    <property type="component" value="Segment"/>
</dbReference>
<evidence type="ECO:0000256" key="1">
    <source>
        <dbReference type="SAM" id="MobiDB-lite"/>
    </source>
</evidence>
<organismHost>
    <name type="scientific">Prochlorococcus</name>
    <dbReference type="NCBI Taxonomy" id="1218"/>
</organismHost>
<feature type="region of interest" description="Disordered" evidence="1">
    <location>
        <begin position="203"/>
        <end position="228"/>
    </location>
</feature>
<dbReference type="Proteomes" id="UP000013923">
    <property type="component" value="Genome"/>
</dbReference>
<organism evidence="2 4">
    <name type="scientific">Prochlorococcus phage P-SSM2</name>
    <dbReference type="NCBI Taxonomy" id="268746"/>
    <lineage>
        <taxon>Viruses</taxon>
        <taxon>Duplodnaviria</taxon>
        <taxon>Heunggongvirae</taxon>
        <taxon>Uroviricota</taxon>
        <taxon>Caudoviricetes</taxon>
        <taxon>Pantevenvirales</taxon>
        <taxon>Kyanoviridae</taxon>
        <taxon>Salacisavirus</taxon>
        <taxon>Salacisavirus pssm2</taxon>
    </lineage>
</organism>
<reference evidence="2 4" key="1">
    <citation type="journal article" date="2005" name="PLoS Biol.">
        <title>Three Prochlorococcus cyanophage genomes: signature features and ecological interpretations.</title>
        <authorList>
            <person name="Sullivan M.B."/>
            <person name="Coleman M.L."/>
            <person name="Weigele P."/>
            <person name="Rohwer F."/>
            <person name="Chisholm S.W."/>
        </authorList>
    </citation>
    <scope>NUCLEOTIDE SEQUENCE</scope>
</reference>
<proteinExistence type="predicted"/>
<dbReference type="RefSeq" id="YP_214245.1">
    <property type="nucleotide sequence ID" value="NC_006883.2"/>
</dbReference>
<dbReference type="KEGG" id="vg:3294309"/>
<dbReference type="GeneID" id="3294309"/>
<sequence length="277" mass="31342">MSRPRPKKISQILPKFQNVAQTSHYLVQFGLPSSGRLRRHLQTRGIDSRFHSEDIGLLCNAAVLPGSSFATEVVNGEYQGVTETVPHTRNFTRIKLEFYVDNEYKSLKFLEHWMEFITGASLTSPMETAYNFRLNYPEHYRSQSTKIIKFEKNYRQTLEYNFRGLFPVALDSVRVQYQNSTVLKASCSFAYERYICGKASSFAKDQGSDQNKKSIDSHKFNPGKSASILNPGVAGNDQRLQELKDPNVFNTKSNLAAGAYFGADPNIGNLISEGYYG</sequence>
<evidence type="ECO:0000313" key="5">
    <source>
        <dbReference type="Proteomes" id="UP000013923"/>
    </source>
</evidence>
<evidence type="ECO:0000313" key="3">
    <source>
        <dbReference type="EMBL" id="ACY75889.1"/>
    </source>
</evidence>
<dbReference type="EMBL" id="AY939844">
    <property type="protein sequence ID" value="AAX44391.1"/>
    <property type="molecule type" value="Genomic_DNA"/>
</dbReference>
<name>Q58MZ1_BPPRM</name>
<dbReference type="EMBL" id="GU071092">
    <property type="protein sequence ID" value="ACY75889.1"/>
    <property type="molecule type" value="Genomic_DNA"/>
</dbReference>
<protein>
    <submittedName>
        <fullName evidence="2">Uncharacterized protein</fullName>
    </submittedName>
</protein>
<dbReference type="Pfam" id="PF23849">
    <property type="entry name" value="Phage_TTP_2"/>
    <property type="match status" value="1"/>
</dbReference>
<gene>
    <name evidence="3" type="ORF">PCMG_00013</name>
    <name evidence="2" type="ORF">PSSM2_013</name>
</gene>
<reference evidence="2 4" key="3">
    <citation type="journal article" date="2010" name="Environ. Microbiol.">
        <title>Genomic analysis of oceanic cyanobacterial myoviruses compared with T4-like myoviruses from diverse hosts and environments.</title>
        <authorList>
            <person name="Sullivan M.B."/>
            <person name="Huang K.H."/>
            <person name="Ignacio-Espinoza J.C."/>
            <person name="Berlin A.M."/>
            <person name="Kelly L."/>
            <person name="Weigele P.R."/>
            <person name="DeFrancesco A.S."/>
            <person name="Kern S.E."/>
            <person name="Thompson L.R."/>
            <person name="Young S."/>
            <person name="Yandava C."/>
            <person name="Fu R."/>
            <person name="Krastins B."/>
            <person name="Chase M."/>
            <person name="Sarracino D."/>
            <person name="Osburne M.S."/>
            <person name="Henn M.R."/>
            <person name="Chisholm S.W."/>
        </authorList>
    </citation>
    <scope>NUCLEOTIDE SEQUENCE [LARGE SCALE GENOMIC DNA]</scope>
</reference>